<dbReference type="InterPro" id="IPR052155">
    <property type="entry name" value="Biofilm_reg_signaling"/>
</dbReference>
<dbReference type="Pfam" id="PF00563">
    <property type="entry name" value="EAL"/>
    <property type="match status" value="1"/>
</dbReference>
<feature type="compositionally biased region" description="Low complexity" evidence="1">
    <location>
        <begin position="785"/>
        <end position="795"/>
    </location>
</feature>
<dbReference type="SMART" id="SM00267">
    <property type="entry name" value="GGDEF"/>
    <property type="match status" value="1"/>
</dbReference>
<organism evidence="4 5">
    <name type="scientific">Kineosporia corallincola</name>
    <dbReference type="NCBI Taxonomy" id="2835133"/>
    <lineage>
        <taxon>Bacteria</taxon>
        <taxon>Bacillati</taxon>
        <taxon>Actinomycetota</taxon>
        <taxon>Actinomycetes</taxon>
        <taxon>Kineosporiales</taxon>
        <taxon>Kineosporiaceae</taxon>
        <taxon>Kineosporia</taxon>
    </lineage>
</organism>
<evidence type="ECO:0000256" key="1">
    <source>
        <dbReference type="SAM" id="MobiDB-lite"/>
    </source>
</evidence>
<accession>A0ABS5TSS9</accession>
<dbReference type="CDD" id="cd00130">
    <property type="entry name" value="PAS"/>
    <property type="match status" value="1"/>
</dbReference>
<dbReference type="InterPro" id="IPR035965">
    <property type="entry name" value="PAS-like_dom_sf"/>
</dbReference>
<gene>
    <name evidence="4" type="ORF">KIH74_33115</name>
</gene>
<dbReference type="PANTHER" id="PTHR44757:SF2">
    <property type="entry name" value="BIOFILM ARCHITECTURE MAINTENANCE PROTEIN MBAA"/>
    <property type="match status" value="1"/>
</dbReference>
<dbReference type="PROSITE" id="PS50883">
    <property type="entry name" value="EAL"/>
    <property type="match status" value="1"/>
</dbReference>
<sequence>MPFSLRRDRTIAPDQVRRYTRTAVIALLFLFALVAASYTAERARSQGEQAQHRMAVILGRFHAQDAVQWRVVSGRSNPGSALSWLNQNREDTVSAISSLHAPGLRRTQIEALISNYQRYGRAVDHEMGMVNDGRADLAATYAVDYVDPVFEETQRRLAGMGRQVEASTRRSERLAEVGTALSFALAVVLILLLGGGRRFARVIAETRARGIERYRMLAAESSSMVVVLHRDGYARFLTPAAERMLDTGPTKDGLVDRSDIVLRRIHPDDRHLLLTSLVTVRPDSRPLRSEIRWRAVDVADGEKDEHGTWRIYEVSFRDHTDEPWVQGVLVTAHDITRQRELQNEIQRRALHDDLTGLPNRALLTDRIQQALRDGSRHGIRLGLMIIDLDRFKEINDTLGHHYGDELLIQVGEALKRALRGVDTVARLGGDEFAVLLPQVSDINGACAVAWKLHDALEDSFVVEGVELDVEASIGVAVSDLGTEDVADSAAALLQRADVAMYVAKGRSTGVAGYDPRDDVNTIERLALLGDLRRALSNDELFLVYQPKISLTDGALGSVEALLRWRHPVRGMVPPDKFIPLAENTGLIGTLTKHVLDTALAQARTWMDAGLPLNIAVNTSARNLHDEEFDRTVRSLLIKHGVSPSTLILEVTESALMADPVRATQLLERLHAQGISISIDDFGAGYTSIKQLRNLPISELKVDRSFVQAMEQDEGEELIVRSVIELGRNLGLTTVAEGVETPDALVRLASFGCDIAQGYVLARPMPAEDLDRWRAEWRGLPTVSDAGLTTASATPGTAPPARPPAGPAHSAAGSP</sequence>
<feature type="domain" description="EAL" evidence="2">
    <location>
        <begin position="524"/>
        <end position="777"/>
    </location>
</feature>
<dbReference type="InterPro" id="IPR000160">
    <property type="entry name" value="GGDEF_dom"/>
</dbReference>
<feature type="domain" description="GGDEF" evidence="3">
    <location>
        <begin position="379"/>
        <end position="515"/>
    </location>
</feature>
<dbReference type="Proteomes" id="UP001197247">
    <property type="component" value="Unassembled WGS sequence"/>
</dbReference>
<dbReference type="Gene3D" id="3.30.70.270">
    <property type="match status" value="1"/>
</dbReference>
<dbReference type="SUPFAM" id="SSF55785">
    <property type="entry name" value="PYP-like sensor domain (PAS domain)"/>
    <property type="match status" value="1"/>
</dbReference>
<evidence type="ECO:0000259" key="2">
    <source>
        <dbReference type="PROSITE" id="PS50883"/>
    </source>
</evidence>
<keyword evidence="5" id="KW-1185">Reference proteome</keyword>
<dbReference type="CDD" id="cd01948">
    <property type="entry name" value="EAL"/>
    <property type="match status" value="1"/>
</dbReference>
<protein>
    <submittedName>
        <fullName evidence="4">EAL domain-containing protein</fullName>
    </submittedName>
</protein>
<dbReference type="SUPFAM" id="SSF55073">
    <property type="entry name" value="Nucleotide cyclase"/>
    <property type="match status" value="1"/>
</dbReference>
<dbReference type="Gene3D" id="3.20.20.450">
    <property type="entry name" value="EAL domain"/>
    <property type="match status" value="1"/>
</dbReference>
<feature type="compositionally biased region" description="Pro residues" evidence="1">
    <location>
        <begin position="796"/>
        <end position="805"/>
    </location>
</feature>
<dbReference type="SUPFAM" id="SSF141868">
    <property type="entry name" value="EAL domain-like"/>
    <property type="match status" value="1"/>
</dbReference>
<dbReference type="PROSITE" id="PS50887">
    <property type="entry name" value="GGDEF"/>
    <property type="match status" value="1"/>
</dbReference>
<evidence type="ECO:0000313" key="5">
    <source>
        <dbReference type="Proteomes" id="UP001197247"/>
    </source>
</evidence>
<dbReference type="RefSeq" id="WP_214160373.1">
    <property type="nucleotide sequence ID" value="NZ_JAHBAY010000020.1"/>
</dbReference>
<reference evidence="4 5" key="1">
    <citation type="submission" date="2021-05" db="EMBL/GenBank/DDBJ databases">
        <title>Kineosporia and Streptomyces sp. nov. two new marine actinobacteria isolated from Coral.</title>
        <authorList>
            <person name="Buangrab K."/>
            <person name="Sutthacheep M."/>
            <person name="Yeemin T."/>
            <person name="Harunari E."/>
            <person name="Igarashi Y."/>
            <person name="Kanchanasin P."/>
            <person name="Tanasupawat S."/>
            <person name="Phongsopitanun W."/>
        </authorList>
    </citation>
    <scope>NUCLEOTIDE SEQUENCE [LARGE SCALE GENOMIC DNA]</scope>
    <source>
        <strain evidence="4 5">J2-2</strain>
    </source>
</reference>
<dbReference type="Gene3D" id="3.30.450.20">
    <property type="entry name" value="PAS domain"/>
    <property type="match status" value="1"/>
</dbReference>
<comment type="caution">
    <text evidence="4">The sequence shown here is derived from an EMBL/GenBank/DDBJ whole genome shotgun (WGS) entry which is preliminary data.</text>
</comment>
<dbReference type="InterPro" id="IPR001633">
    <property type="entry name" value="EAL_dom"/>
</dbReference>
<dbReference type="InterPro" id="IPR035919">
    <property type="entry name" value="EAL_sf"/>
</dbReference>
<feature type="region of interest" description="Disordered" evidence="1">
    <location>
        <begin position="783"/>
        <end position="814"/>
    </location>
</feature>
<dbReference type="Pfam" id="PF00990">
    <property type="entry name" value="GGDEF"/>
    <property type="match status" value="1"/>
</dbReference>
<dbReference type="InterPro" id="IPR029787">
    <property type="entry name" value="Nucleotide_cyclase"/>
</dbReference>
<dbReference type="InterPro" id="IPR000014">
    <property type="entry name" value="PAS"/>
</dbReference>
<dbReference type="NCBIfam" id="TIGR00254">
    <property type="entry name" value="GGDEF"/>
    <property type="match status" value="1"/>
</dbReference>
<dbReference type="EMBL" id="JAHBAY010000020">
    <property type="protein sequence ID" value="MBT0773833.1"/>
    <property type="molecule type" value="Genomic_DNA"/>
</dbReference>
<proteinExistence type="predicted"/>
<dbReference type="InterPro" id="IPR043128">
    <property type="entry name" value="Rev_trsase/Diguanyl_cyclase"/>
</dbReference>
<evidence type="ECO:0000313" key="4">
    <source>
        <dbReference type="EMBL" id="MBT0773833.1"/>
    </source>
</evidence>
<dbReference type="PANTHER" id="PTHR44757">
    <property type="entry name" value="DIGUANYLATE CYCLASE DGCP"/>
    <property type="match status" value="1"/>
</dbReference>
<dbReference type="SMART" id="SM00052">
    <property type="entry name" value="EAL"/>
    <property type="match status" value="1"/>
</dbReference>
<name>A0ABS5TSS9_9ACTN</name>
<dbReference type="CDD" id="cd01949">
    <property type="entry name" value="GGDEF"/>
    <property type="match status" value="1"/>
</dbReference>
<evidence type="ECO:0000259" key="3">
    <source>
        <dbReference type="PROSITE" id="PS50887"/>
    </source>
</evidence>